<dbReference type="Proteomes" id="UP000183410">
    <property type="component" value="Unassembled WGS sequence"/>
</dbReference>
<proteinExistence type="predicted"/>
<keyword evidence="2" id="KW-1185">Reference proteome</keyword>
<dbReference type="OrthoDB" id="2628676at2"/>
<dbReference type="RefSeq" id="WP_046231811.1">
    <property type="nucleotide sequence ID" value="NZ_FONN01000006.1"/>
</dbReference>
<reference evidence="2" key="1">
    <citation type="submission" date="2016-10" db="EMBL/GenBank/DDBJ databases">
        <authorList>
            <person name="Varghese N."/>
            <person name="Submissions S."/>
        </authorList>
    </citation>
    <scope>NUCLEOTIDE SEQUENCE [LARGE SCALE GENOMIC DNA]</scope>
    <source>
        <strain evidence="2">CGMCC 1.10223</strain>
    </source>
</reference>
<organism evidence="1 2">
    <name type="scientific">Paenibacillus algorifonticola</name>
    <dbReference type="NCBI Taxonomy" id="684063"/>
    <lineage>
        <taxon>Bacteria</taxon>
        <taxon>Bacillati</taxon>
        <taxon>Bacillota</taxon>
        <taxon>Bacilli</taxon>
        <taxon>Bacillales</taxon>
        <taxon>Paenibacillaceae</taxon>
        <taxon>Paenibacillus</taxon>
    </lineage>
</organism>
<evidence type="ECO:0000313" key="2">
    <source>
        <dbReference type="Proteomes" id="UP000183410"/>
    </source>
</evidence>
<evidence type="ECO:0000313" key="1">
    <source>
        <dbReference type="EMBL" id="SFE74429.1"/>
    </source>
</evidence>
<sequence>MNRHYKDGFTRVMINDLYDVEPQLQAYDEHLYLMWNPHTGEHLIMDGWTELAVMKLPQTGFPELSSRVVTHIRKIHTANGFSAAAVIEKADEMREHHLEQRKEQLAKDFAKDMYNGDKYSVSIGGAST</sequence>
<accession>A0A1I2D1P9</accession>
<gene>
    <name evidence="1" type="ORF">SAMN04487969_10647</name>
</gene>
<name>A0A1I2D1P9_9BACL</name>
<dbReference type="AlphaFoldDB" id="A0A1I2D1P9"/>
<protein>
    <submittedName>
        <fullName evidence="1">Uncharacterized protein</fullName>
    </submittedName>
</protein>
<dbReference type="EMBL" id="FONN01000006">
    <property type="protein sequence ID" value="SFE74429.1"/>
    <property type="molecule type" value="Genomic_DNA"/>
</dbReference>